<sequence length="180" mass="20816">MIPKYRALAQVNPKPFVSSREVLDKTRKYSIRTSERQESKATKEESLDADFTQSISSGHPPPPSENTQAQNELQQASQKRRLEQTQVDIVKDWQYPFFTEARMLTSVITWVSSRFFSLGELGQGWPRWTVVDGKCFLSVEGHKEWEIREDRGWAGGNKQKTEFKGRMDSLAHISRDIHQT</sequence>
<feature type="region of interest" description="Disordered" evidence="1">
    <location>
        <begin position="27"/>
        <end position="79"/>
    </location>
</feature>
<comment type="caution">
    <text evidence="2">The sequence shown here is derived from an EMBL/GenBank/DDBJ whole genome shotgun (WGS) entry which is preliminary data.</text>
</comment>
<organism evidence="2 3">
    <name type="scientific">Hydnum rufescens UP504</name>
    <dbReference type="NCBI Taxonomy" id="1448309"/>
    <lineage>
        <taxon>Eukaryota</taxon>
        <taxon>Fungi</taxon>
        <taxon>Dikarya</taxon>
        <taxon>Basidiomycota</taxon>
        <taxon>Agaricomycotina</taxon>
        <taxon>Agaricomycetes</taxon>
        <taxon>Cantharellales</taxon>
        <taxon>Hydnaceae</taxon>
        <taxon>Hydnum</taxon>
    </lineage>
</organism>
<feature type="compositionally biased region" description="Basic and acidic residues" evidence="1">
    <location>
        <begin position="27"/>
        <end position="46"/>
    </location>
</feature>
<evidence type="ECO:0000256" key="1">
    <source>
        <dbReference type="SAM" id="MobiDB-lite"/>
    </source>
</evidence>
<name>A0A9P6AFZ2_9AGAM</name>
<dbReference type="AlphaFoldDB" id="A0A9P6AFZ2"/>
<evidence type="ECO:0000313" key="3">
    <source>
        <dbReference type="Proteomes" id="UP000886523"/>
    </source>
</evidence>
<feature type="compositionally biased region" description="Polar residues" evidence="1">
    <location>
        <begin position="65"/>
        <end position="77"/>
    </location>
</feature>
<gene>
    <name evidence="2" type="ORF">BS47DRAFT_1368459</name>
</gene>
<protein>
    <submittedName>
        <fullName evidence="2">Uncharacterized protein</fullName>
    </submittedName>
</protein>
<dbReference type="Proteomes" id="UP000886523">
    <property type="component" value="Unassembled WGS sequence"/>
</dbReference>
<proteinExistence type="predicted"/>
<keyword evidence="3" id="KW-1185">Reference proteome</keyword>
<reference evidence="2" key="1">
    <citation type="journal article" date="2020" name="Nat. Commun.">
        <title>Large-scale genome sequencing of mycorrhizal fungi provides insights into the early evolution of symbiotic traits.</title>
        <authorList>
            <person name="Miyauchi S."/>
            <person name="Kiss E."/>
            <person name="Kuo A."/>
            <person name="Drula E."/>
            <person name="Kohler A."/>
            <person name="Sanchez-Garcia M."/>
            <person name="Morin E."/>
            <person name="Andreopoulos B."/>
            <person name="Barry K.W."/>
            <person name="Bonito G."/>
            <person name="Buee M."/>
            <person name="Carver A."/>
            <person name="Chen C."/>
            <person name="Cichocki N."/>
            <person name="Clum A."/>
            <person name="Culley D."/>
            <person name="Crous P.W."/>
            <person name="Fauchery L."/>
            <person name="Girlanda M."/>
            <person name="Hayes R.D."/>
            <person name="Keri Z."/>
            <person name="LaButti K."/>
            <person name="Lipzen A."/>
            <person name="Lombard V."/>
            <person name="Magnuson J."/>
            <person name="Maillard F."/>
            <person name="Murat C."/>
            <person name="Nolan M."/>
            <person name="Ohm R.A."/>
            <person name="Pangilinan J."/>
            <person name="Pereira M.F."/>
            <person name="Perotto S."/>
            <person name="Peter M."/>
            <person name="Pfister S."/>
            <person name="Riley R."/>
            <person name="Sitrit Y."/>
            <person name="Stielow J.B."/>
            <person name="Szollosi G."/>
            <person name="Zifcakova L."/>
            <person name="Stursova M."/>
            <person name="Spatafora J.W."/>
            <person name="Tedersoo L."/>
            <person name="Vaario L.M."/>
            <person name="Yamada A."/>
            <person name="Yan M."/>
            <person name="Wang P."/>
            <person name="Xu J."/>
            <person name="Bruns T."/>
            <person name="Baldrian P."/>
            <person name="Vilgalys R."/>
            <person name="Dunand C."/>
            <person name="Henrissat B."/>
            <person name="Grigoriev I.V."/>
            <person name="Hibbett D."/>
            <person name="Nagy L.G."/>
            <person name="Martin F.M."/>
        </authorList>
    </citation>
    <scope>NUCLEOTIDE SEQUENCE</scope>
    <source>
        <strain evidence="2">UP504</strain>
    </source>
</reference>
<dbReference type="EMBL" id="MU129185">
    <property type="protein sequence ID" value="KAF9504902.1"/>
    <property type="molecule type" value="Genomic_DNA"/>
</dbReference>
<accession>A0A9P6AFZ2</accession>
<evidence type="ECO:0000313" key="2">
    <source>
        <dbReference type="EMBL" id="KAF9504902.1"/>
    </source>
</evidence>